<dbReference type="HOGENOM" id="CLU_035509_7_2_1"/>
<sequence length="327" mass="36057">MFFLLIAFVLAAINLWVISSQGFATGNVSSHTATFLLSVDSQFQMDNFDTSPVSLRGQAFIYNSVTASSLGNGSILDWTTKIVTGVVSVLFEPLLLFAGAYSDFHPAILVQSGLTTNARQYLQCNYSHKHLTDTVPSLDMRSTLILKRNSLPSAQDQQRSWSMLCGKLRLKNPAVHHVLLVALKDAFFRLVPKRASTQLRSLWIDQLCFDALIFALTLYKALQAFRDGTSNVLSIMMRDGTIYFGVMIITAIVGIVDFTLFPSYLRGVTATIKNVLASTMVSRLMLNLRDPNFGSNFGIAGGSQGQPMTQIDFGNRNPVNTSTSDWL</sequence>
<keyword evidence="2" id="KW-0732">Signal</keyword>
<organism evidence="3 4">
    <name type="scientific">Galerina marginata (strain CBS 339.88)</name>
    <dbReference type="NCBI Taxonomy" id="685588"/>
    <lineage>
        <taxon>Eukaryota</taxon>
        <taxon>Fungi</taxon>
        <taxon>Dikarya</taxon>
        <taxon>Basidiomycota</taxon>
        <taxon>Agaricomycotina</taxon>
        <taxon>Agaricomycetes</taxon>
        <taxon>Agaricomycetidae</taxon>
        <taxon>Agaricales</taxon>
        <taxon>Agaricineae</taxon>
        <taxon>Strophariaceae</taxon>
        <taxon>Galerina</taxon>
    </lineage>
</organism>
<evidence type="ECO:0000256" key="2">
    <source>
        <dbReference type="SAM" id="SignalP"/>
    </source>
</evidence>
<gene>
    <name evidence="3" type="ORF">GALMADRAFT_137449</name>
</gene>
<keyword evidence="4" id="KW-1185">Reference proteome</keyword>
<dbReference type="Proteomes" id="UP000027222">
    <property type="component" value="Unassembled WGS sequence"/>
</dbReference>
<dbReference type="EMBL" id="KL142373">
    <property type="protein sequence ID" value="KDR79657.1"/>
    <property type="molecule type" value="Genomic_DNA"/>
</dbReference>
<keyword evidence="1" id="KW-0472">Membrane</keyword>
<keyword evidence="1" id="KW-1133">Transmembrane helix</keyword>
<evidence type="ECO:0008006" key="5">
    <source>
        <dbReference type="Google" id="ProtNLM"/>
    </source>
</evidence>
<feature type="signal peptide" evidence="2">
    <location>
        <begin position="1"/>
        <end position="22"/>
    </location>
</feature>
<feature type="chain" id="PRO_5001646651" description="TRP C-terminal domain-containing protein" evidence="2">
    <location>
        <begin position="23"/>
        <end position="327"/>
    </location>
</feature>
<dbReference type="AlphaFoldDB" id="A0A067TBC0"/>
<feature type="transmembrane region" description="Helical" evidence="1">
    <location>
        <begin position="242"/>
        <end position="265"/>
    </location>
</feature>
<accession>A0A067TBC0</accession>
<dbReference type="OrthoDB" id="3261349at2759"/>
<name>A0A067TBC0_GALM3</name>
<evidence type="ECO:0000313" key="4">
    <source>
        <dbReference type="Proteomes" id="UP000027222"/>
    </source>
</evidence>
<proteinExistence type="predicted"/>
<evidence type="ECO:0000313" key="3">
    <source>
        <dbReference type="EMBL" id="KDR79657.1"/>
    </source>
</evidence>
<keyword evidence="1" id="KW-0812">Transmembrane</keyword>
<evidence type="ECO:0000256" key="1">
    <source>
        <dbReference type="SAM" id="Phobius"/>
    </source>
</evidence>
<protein>
    <recommendedName>
        <fullName evidence="5">TRP C-terminal domain-containing protein</fullName>
    </recommendedName>
</protein>
<reference evidence="4" key="1">
    <citation type="journal article" date="2014" name="Proc. Natl. Acad. Sci. U.S.A.">
        <title>Extensive sampling of basidiomycete genomes demonstrates inadequacy of the white-rot/brown-rot paradigm for wood decay fungi.</title>
        <authorList>
            <person name="Riley R."/>
            <person name="Salamov A.A."/>
            <person name="Brown D.W."/>
            <person name="Nagy L.G."/>
            <person name="Floudas D."/>
            <person name="Held B.W."/>
            <person name="Levasseur A."/>
            <person name="Lombard V."/>
            <person name="Morin E."/>
            <person name="Otillar R."/>
            <person name="Lindquist E.A."/>
            <person name="Sun H."/>
            <person name="LaButti K.M."/>
            <person name="Schmutz J."/>
            <person name="Jabbour D."/>
            <person name="Luo H."/>
            <person name="Baker S.E."/>
            <person name="Pisabarro A.G."/>
            <person name="Walton J.D."/>
            <person name="Blanchette R.A."/>
            <person name="Henrissat B."/>
            <person name="Martin F."/>
            <person name="Cullen D."/>
            <person name="Hibbett D.S."/>
            <person name="Grigoriev I.V."/>
        </authorList>
    </citation>
    <scope>NUCLEOTIDE SEQUENCE [LARGE SCALE GENOMIC DNA]</scope>
    <source>
        <strain evidence="4">CBS 339.88</strain>
    </source>
</reference>